<protein>
    <recommendedName>
        <fullName evidence="2">Glycosyltransferase 61 catalytic domain-containing protein</fullName>
    </recommendedName>
</protein>
<dbReference type="Pfam" id="PF04577">
    <property type="entry name" value="Glyco_transf_61"/>
    <property type="match status" value="1"/>
</dbReference>
<dbReference type="EMBL" id="JAPFFF010000017">
    <property type="protein sequence ID" value="KAK8863483.1"/>
    <property type="molecule type" value="Genomic_DNA"/>
</dbReference>
<organism evidence="3 5">
    <name type="scientific">Tritrichomonas musculus</name>
    <dbReference type="NCBI Taxonomy" id="1915356"/>
    <lineage>
        <taxon>Eukaryota</taxon>
        <taxon>Metamonada</taxon>
        <taxon>Parabasalia</taxon>
        <taxon>Tritrichomonadida</taxon>
        <taxon>Tritrichomonadidae</taxon>
        <taxon>Tritrichomonas</taxon>
    </lineage>
</organism>
<evidence type="ECO:0000259" key="2">
    <source>
        <dbReference type="Pfam" id="PF04577"/>
    </source>
</evidence>
<dbReference type="InterPro" id="IPR049625">
    <property type="entry name" value="Glyco_transf_61_cat"/>
</dbReference>
<feature type="transmembrane region" description="Helical" evidence="1">
    <location>
        <begin position="12"/>
        <end position="35"/>
    </location>
</feature>
<name>A0ABR2GIL9_9EUKA</name>
<feature type="domain" description="Glycosyltransferase 61 catalytic" evidence="2">
    <location>
        <begin position="209"/>
        <end position="380"/>
    </location>
</feature>
<sequence length="439" mass="50290">MKPKIVRGKRCALFTVVSTSIIASSLFMIFANTFLQKSFLSHSPIVKSVDGSEYAKQENFVIYSENSSSTNDQDIFQPIGEGSVTLRLPRVMFSESIKGLVSRTNLYEEVSIPKPHPIIPIGAAAQGNQIPYTGGQIFSIDQNLILYHITNATFTSESVIIQDNDFYLFTQACHPRYWSMFYHSPPSVTLPYKIYNSAICLGHQHSSDFGHWFLEVFPAYAIMPKDILQKSVVVVPFIRPHVIEGFKFLDIPKEHIVEGDNIVLHANNFYTMRYTFCGDLNKVLITKLRELFIKRFDLGKNPPTEYLTFNRPNMSRCMKNYDEVRNALKEKFPKIDWKDGIYHKTLAEQAAYFDKVKFVFVVHGSVLANIIFMQVDTAIVDLQMEQWLLSFLWLSTYTGKYMVVGRDPRISWRGLTPNVVDVSYVLELVEKAFQVAGFI</sequence>
<evidence type="ECO:0000313" key="5">
    <source>
        <dbReference type="Proteomes" id="UP001470230"/>
    </source>
</evidence>
<dbReference type="EMBL" id="JAPFFF010000675">
    <property type="protein sequence ID" value="KAK8833743.1"/>
    <property type="molecule type" value="Genomic_DNA"/>
</dbReference>
<evidence type="ECO:0000256" key="1">
    <source>
        <dbReference type="SAM" id="Phobius"/>
    </source>
</evidence>
<keyword evidence="1" id="KW-0472">Membrane</keyword>
<comment type="caution">
    <text evidence="3">The sequence shown here is derived from an EMBL/GenBank/DDBJ whole genome shotgun (WGS) entry which is preliminary data.</text>
</comment>
<keyword evidence="5" id="KW-1185">Reference proteome</keyword>
<evidence type="ECO:0000313" key="4">
    <source>
        <dbReference type="EMBL" id="KAK8863483.1"/>
    </source>
</evidence>
<reference evidence="3 5" key="1">
    <citation type="submission" date="2024-04" db="EMBL/GenBank/DDBJ databases">
        <title>Tritrichomonas musculus Genome.</title>
        <authorList>
            <person name="Alves-Ferreira E."/>
            <person name="Grigg M."/>
            <person name="Lorenzi H."/>
            <person name="Galac M."/>
        </authorList>
    </citation>
    <scope>NUCLEOTIDE SEQUENCE [LARGE SCALE GENOMIC DNA]</scope>
    <source>
        <strain evidence="3 5">EAF2021</strain>
    </source>
</reference>
<gene>
    <name evidence="4" type="ORF">M9Y10_011167</name>
    <name evidence="3" type="ORF">M9Y10_040520</name>
</gene>
<accession>A0ABR2GIL9</accession>
<keyword evidence="1" id="KW-1133">Transmembrane helix</keyword>
<keyword evidence="1" id="KW-0812">Transmembrane</keyword>
<evidence type="ECO:0000313" key="3">
    <source>
        <dbReference type="EMBL" id="KAK8833743.1"/>
    </source>
</evidence>
<proteinExistence type="predicted"/>
<dbReference type="Proteomes" id="UP001470230">
    <property type="component" value="Unassembled WGS sequence"/>
</dbReference>